<keyword evidence="11" id="KW-1185">Reference proteome</keyword>
<dbReference type="GO" id="GO:0005634">
    <property type="term" value="C:nucleus"/>
    <property type="evidence" value="ECO:0007669"/>
    <property type="project" value="UniProtKB-SubCell"/>
</dbReference>
<dbReference type="OrthoDB" id="8856548at2759"/>
<keyword evidence="5" id="KW-0862">Zinc</keyword>
<comment type="subcellular location">
    <subcellularLocation>
        <location evidence="1">Nucleus</location>
    </subcellularLocation>
</comment>
<dbReference type="PROSITE" id="PS50157">
    <property type="entry name" value="ZINC_FINGER_C2H2_2"/>
    <property type="match status" value="6"/>
</dbReference>
<dbReference type="InterPro" id="IPR036236">
    <property type="entry name" value="Znf_C2H2_sf"/>
</dbReference>
<reference evidence="9 11" key="1">
    <citation type="journal article" date="2014" name="BMC Genomics">
        <title>Genome sequence of Anopheles sinensis provides insight into genetics basis of mosquito competence for malaria parasites.</title>
        <authorList>
            <person name="Zhou D."/>
            <person name="Zhang D."/>
            <person name="Ding G."/>
            <person name="Shi L."/>
            <person name="Hou Q."/>
            <person name="Ye Y."/>
            <person name="Xu Y."/>
            <person name="Zhou H."/>
            <person name="Xiong C."/>
            <person name="Li S."/>
            <person name="Yu J."/>
            <person name="Hong S."/>
            <person name="Yu X."/>
            <person name="Zou P."/>
            <person name="Chen C."/>
            <person name="Chang X."/>
            <person name="Wang W."/>
            <person name="Lv Y."/>
            <person name="Sun Y."/>
            <person name="Ma L."/>
            <person name="Shen B."/>
            <person name="Zhu C."/>
        </authorList>
    </citation>
    <scope>NUCLEOTIDE SEQUENCE [LARGE SCALE GENOMIC DNA]</scope>
</reference>
<sequence>MISVYYALSASSAKQDRLNLLVVQQNIEHNLSSDEANLLEPAHSELIRCDPLVLSNILHYCNSYHELILKIVSILDAFVPKEISGHGGCNLSVSHDEESRTIAIQYGDITEEDLEYVEEPIESECASKGDTFDEEECEEVRCDVADVSLDVVIEEIFDSESVDLPCDETFVSSEENDLQKSDEVETFVSNDQACIENDEELVMNDVQTVPEGPTDESEIPDPKYICQYVGCPEVFITVKEYSLHQEKTHPWLVETAIAVRCKYIECQALFNDIESLNSHHVTHRMKRPGKYPESDRLNQRKFSTSGIRVRKCEFCDIVMDCKVNVYSRHCLESHMREHLKTEHSQEEVDRFIDQDLWREFAVHDGEQMAECRFCYLILFSRISSRASHAERHRKEVRRSCARCGGKHFEVFCSYPKETFEAKYQRRHCAHCDRWISKKNFKEHLVTHTKERSFPCTMCSKIFKVRRTATRHIQSHVNASNRKRKCYDCAAIVEDETELPEHYRQMHPSLKPYRCSICSEGFNGKAQLMDHCHAHSDDERRAASIKCPVHSYQVGNARVFECTLCRRVFTTKRATVAHWIVHTDRPCVCTWCNLTFRDESLLETHMMDVHRDKKIVAMQC</sequence>
<keyword evidence="2" id="KW-0479">Metal-binding</keyword>
<dbReference type="Proteomes" id="UP000030765">
    <property type="component" value="Unassembled WGS sequence"/>
</dbReference>
<feature type="domain" description="C2H2-type" evidence="8">
    <location>
        <begin position="483"/>
        <end position="511"/>
    </location>
</feature>
<name>A0A084VY98_ANOSI</name>
<dbReference type="VEuPathDB" id="VectorBase:ASIC010812"/>
<evidence type="ECO:0000256" key="6">
    <source>
        <dbReference type="ARBA" id="ARBA00023242"/>
    </source>
</evidence>
<dbReference type="PROSITE" id="PS00028">
    <property type="entry name" value="ZINC_FINGER_C2H2_1"/>
    <property type="match status" value="7"/>
</dbReference>
<dbReference type="Pfam" id="PF00096">
    <property type="entry name" value="zf-C2H2"/>
    <property type="match status" value="1"/>
</dbReference>
<evidence type="ECO:0000256" key="2">
    <source>
        <dbReference type="ARBA" id="ARBA00022723"/>
    </source>
</evidence>
<protein>
    <recommendedName>
        <fullName evidence="8">C2H2-type domain-containing protein</fullName>
    </recommendedName>
</protein>
<dbReference type="SUPFAM" id="SSF57667">
    <property type="entry name" value="beta-beta-alpha zinc fingers"/>
    <property type="match status" value="3"/>
</dbReference>
<dbReference type="GO" id="GO:0008270">
    <property type="term" value="F:zinc ion binding"/>
    <property type="evidence" value="ECO:0007669"/>
    <property type="project" value="UniProtKB-KW"/>
</dbReference>
<dbReference type="GO" id="GO:0000981">
    <property type="term" value="F:DNA-binding transcription factor activity, RNA polymerase II-specific"/>
    <property type="evidence" value="ECO:0007669"/>
    <property type="project" value="TreeGrafter"/>
</dbReference>
<feature type="domain" description="C2H2-type" evidence="8">
    <location>
        <begin position="512"/>
        <end position="539"/>
    </location>
</feature>
<dbReference type="PANTHER" id="PTHR24381">
    <property type="entry name" value="ZINC FINGER PROTEIN"/>
    <property type="match status" value="1"/>
</dbReference>
<feature type="domain" description="C2H2-type" evidence="8">
    <location>
        <begin position="259"/>
        <end position="288"/>
    </location>
</feature>
<proteinExistence type="predicted"/>
<dbReference type="VEuPathDB" id="VectorBase:ASIS009603"/>
<evidence type="ECO:0000256" key="7">
    <source>
        <dbReference type="PROSITE-ProRule" id="PRU00042"/>
    </source>
</evidence>
<dbReference type="EnsemblMetazoa" id="ASIC010812-RA">
    <property type="protein sequence ID" value="ASIC010812-PA"/>
    <property type="gene ID" value="ASIC010812"/>
</dbReference>
<feature type="domain" description="C2H2-type" evidence="8">
    <location>
        <begin position="453"/>
        <end position="480"/>
    </location>
</feature>
<dbReference type="Gene3D" id="3.30.160.60">
    <property type="entry name" value="Classic Zinc Finger"/>
    <property type="match status" value="3"/>
</dbReference>
<reference evidence="10" key="2">
    <citation type="submission" date="2020-05" db="UniProtKB">
        <authorList>
            <consortium name="EnsemblMetazoa"/>
        </authorList>
    </citation>
    <scope>IDENTIFICATION</scope>
</reference>
<accession>A0A084VY98</accession>
<evidence type="ECO:0000256" key="3">
    <source>
        <dbReference type="ARBA" id="ARBA00022737"/>
    </source>
</evidence>
<evidence type="ECO:0000256" key="5">
    <source>
        <dbReference type="ARBA" id="ARBA00022833"/>
    </source>
</evidence>
<dbReference type="OMA" id="HINAENR"/>
<dbReference type="AlphaFoldDB" id="A0A084VY98"/>
<dbReference type="STRING" id="74873.A0A084VY98"/>
<feature type="domain" description="C2H2-type" evidence="8">
    <location>
        <begin position="559"/>
        <end position="586"/>
    </location>
</feature>
<dbReference type="SMART" id="SM00355">
    <property type="entry name" value="ZnF_C2H2"/>
    <property type="match status" value="10"/>
</dbReference>
<evidence type="ECO:0000313" key="10">
    <source>
        <dbReference type="EnsemblMetazoa" id="ASIC010812-PA"/>
    </source>
</evidence>
<dbReference type="InterPro" id="IPR013087">
    <property type="entry name" value="Znf_C2H2_type"/>
</dbReference>
<dbReference type="EMBL" id="KE525231">
    <property type="protein sequence ID" value="KFB42942.1"/>
    <property type="molecule type" value="Genomic_DNA"/>
</dbReference>
<evidence type="ECO:0000256" key="1">
    <source>
        <dbReference type="ARBA" id="ARBA00004123"/>
    </source>
</evidence>
<keyword evidence="6" id="KW-0539">Nucleus</keyword>
<keyword evidence="3" id="KW-0677">Repeat</keyword>
<keyword evidence="4 7" id="KW-0863">Zinc-finger</keyword>
<evidence type="ECO:0000256" key="4">
    <source>
        <dbReference type="ARBA" id="ARBA00022771"/>
    </source>
</evidence>
<feature type="domain" description="C2H2-type" evidence="8">
    <location>
        <begin position="586"/>
        <end position="614"/>
    </location>
</feature>
<dbReference type="GO" id="GO:0000977">
    <property type="term" value="F:RNA polymerase II transcription regulatory region sequence-specific DNA binding"/>
    <property type="evidence" value="ECO:0007669"/>
    <property type="project" value="TreeGrafter"/>
</dbReference>
<gene>
    <name evidence="9" type="ORF">ZHAS_00010812</name>
</gene>
<evidence type="ECO:0000313" key="9">
    <source>
        <dbReference type="EMBL" id="KFB42942.1"/>
    </source>
</evidence>
<dbReference type="EMBL" id="ATLV01018339">
    <property type="status" value="NOT_ANNOTATED_CDS"/>
    <property type="molecule type" value="Genomic_DNA"/>
</dbReference>
<evidence type="ECO:0000313" key="11">
    <source>
        <dbReference type="Proteomes" id="UP000030765"/>
    </source>
</evidence>
<dbReference type="PANTHER" id="PTHR24381:SF393">
    <property type="entry name" value="CHROMATIN-LINKED ADAPTOR FOR MSL PROTEINS, ISOFORM B"/>
    <property type="match status" value="1"/>
</dbReference>
<organism evidence="9">
    <name type="scientific">Anopheles sinensis</name>
    <name type="common">Mosquito</name>
    <dbReference type="NCBI Taxonomy" id="74873"/>
    <lineage>
        <taxon>Eukaryota</taxon>
        <taxon>Metazoa</taxon>
        <taxon>Ecdysozoa</taxon>
        <taxon>Arthropoda</taxon>
        <taxon>Hexapoda</taxon>
        <taxon>Insecta</taxon>
        <taxon>Pterygota</taxon>
        <taxon>Neoptera</taxon>
        <taxon>Endopterygota</taxon>
        <taxon>Diptera</taxon>
        <taxon>Nematocera</taxon>
        <taxon>Culicoidea</taxon>
        <taxon>Culicidae</taxon>
        <taxon>Anophelinae</taxon>
        <taxon>Anopheles</taxon>
    </lineage>
</organism>
<evidence type="ECO:0000259" key="8">
    <source>
        <dbReference type="PROSITE" id="PS50157"/>
    </source>
</evidence>